<evidence type="ECO:0000313" key="3">
    <source>
        <dbReference type="EMBL" id="MFC6376814.1"/>
    </source>
</evidence>
<sequence length="181" mass="20127">MMKSALLVIDVQDSFLHRDEWSDDDFPAFSASLCRLISGCERLGIPVVDIFHVSEGVFAPDSGYVKRMSFLTHTAAKTVQKHVHSALAAASLSDWLTEEAIDRLIICGMRTEQCCETTARAARDSGFDVQFISEATLTFAMQWQGQAYTADEIRQHTGMVLNGRFADVLTVEECLQRQGLC</sequence>
<dbReference type="RefSeq" id="WP_212714908.1">
    <property type="nucleotide sequence ID" value="NZ_BAAAFX010000012.1"/>
</dbReference>
<dbReference type="EMBL" id="JBHSUB010000003">
    <property type="protein sequence ID" value="MFC6376814.1"/>
    <property type="molecule type" value="Genomic_DNA"/>
</dbReference>
<evidence type="ECO:0000259" key="2">
    <source>
        <dbReference type="Pfam" id="PF00857"/>
    </source>
</evidence>
<keyword evidence="1" id="KW-0378">Hydrolase</keyword>
<dbReference type="SUPFAM" id="SSF52499">
    <property type="entry name" value="Isochorismatase-like hydrolases"/>
    <property type="match status" value="1"/>
</dbReference>
<evidence type="ECO:0000313" key="4">
    <source>
        <dbReference type="Proteomes" id="UP001596230"/>
    </source>
</evidence>
<reference evidence="4" key="1">
    <citation type="journal article" date="2019" name="Int. J. Syst. Evol. Microbiol.">
        <title>The Global Catalogue of Microorganisms (GCM) 10K type strain sequencing project: providing services to taxonomists for standard genome sequencing and annotation.</title>
        <authorList>
            <consortium name="The Broad Institute Genomics Platform"/>
            <consortium name="The Broad Institute Genome Sequencing Center for Infectious Disease"/>
            <person name="Wu L."/>
            <person name="Ma J."/>
        </authorList>
    </citation>
    <scope>NUCLEOTIDE SEQUENCE [LARGE SCALE GENOMIC DNA]</scope>
    <source>
        <strain evidence="4">CGMCC 1.18518</strain>
    </source>
</reference>
<dbReference type="InterPro" id="IPR050272">
    <property type="entry name" value="Isochorismatase-like_hydrls"/>
</dbReference>
<dbReference type="InterPro" id="IPR000868">
    <property type="entry name" value="Isochorismatase-like_dom"/>
</dbReference>
<accession>A0ABW1VSV3</accession>
<dbReference type="InterPro" id="IPR036380">
    <property type="entry name" value="Isochorismatase-like_sf"/>
</dbReference>
<name>A0ABW1VSV3_9GAMM</name>
<dbReference type="Pfam" id="PF00857">
    <property type="entry name" value="Isochorismatase"/>
    <property type="match status" value="1"/>
</dbReference>
<dbReference type="PANTHER" id="PTHR43540:SF6">
    <property type="entry name" value="ISOCHORISMATASE-LIKE DOMAIN-CONTAINING PROTEIN"/>
    <property type="match status" value="1"/>
</dbReference>
<proteinExistence type="predicted"/>
<protein>
    <submittedName>
        <fullName evidence="3">Isochorismatase family protein</fullName>
    </submittedName>
</protein>
<evidence type="ECO:0000256" key="1">
    <source>
        <dbReference type="ARBA" id="ARBA00022801"/>
    </source>
</evidence>
<organism evidence="3 4">
    <name type="scientific">Tatumella terrea</name>
    <dbReference type="NCBI Taxonomy" id="419007"/>
    <lineage>
        <taxon>Bacteria</taxon>
        <taxon>Pseudomonadati</taxon>
        <taxon>Pseudomonadota</taxon>
        <taxon>Gammaproteobacteria</taxon>
        <taxon>Enterobacterales</taxon>
        <taxon>Erwiniaceae</taxon>
        <taxon>Tatumella</taxon>
    </lineage>
</organism>
<feature type="domain" description="Isochorismatase-like" evidence="2">
    <location>
        <begin position="4"/>
        <end position="160"/>
    </location>
</feature>
<comment type="caution">
    <text evidence="3">The sequence shown here is derived from an EMBL/GenBank/DDBJ whole genome shotgun (WGS) entry which is preliminary data.</text>
</comment>
<dbReference type="Gene3D" id="3.40.50.850">
    <property type="entry name" value="Isochorismatase-like"/>
    <property type="match status" value="1"/>
</dbReference>
<dbReference type="PANTHER" id="PTHR43540">
    <property type="entry name" value="PEROXYUREIDOACRYLATE/UREIDOACRYLATE AMIDOHYDROLASE-RELATED"/>
    <property type="match status" value="1"/>
</dbReference>
<gene>
    <name evidence="3" type="ORF">ACFP9W_01605</name>
</gene>
<keyword evidence="4" id="KW-1185">Reference proteome</keyword>
<dbReference type="Proteomes" id="UP001596230">
    <property type="component" value="Unassembled WGS sequence"/>
</dbReference>